<name>A0ABD6W2N2_LACPA</name>
<evidence type="ECO:0000256" key="1">
    <source>
        <dbReference type="ARBA" id="ARBA00022729"/>
    </source>
</evidence>
<dbReference type="Pfam" id="PF19258">
    <property type="entry name" value="KxYKxGKxW_sig"/>
    <property type="match status" value="1"/>
</dbReference>
<proteinExistence type="predicted"/>
<dbReference type="AlphaFoldDB" id="A0ABD6W2N2"/>
<accession>A0ABD6W2N2</accession>
<keyword evidence="1" id="KW-0732">Signal</keyword>
<feature type="region of interest" description="Disordered" evidence="2">
    <location>
        <begin position="54"/>
        <end position="90"/>
    </location>
</feature>
<organism evidence="3 4">
    <name type="scientific">Lacticaseibacillus paracasei</name>
    <name type="common">Lactobacillus paracasei</name>
    <dbReference type="NCBI Taxonomy" id="1597"/>
    <lineage>
        <taxon>Bacteria</taxon>
        <taxon>Bacillati</taxon>
        <taxon>Bacillota</taxon>
        <taxon>Bacilli</taxon>
        <taxon>Lactobacillales</taxon>
        <taxon>Lactobacillaceae</taxon>
        <taxon>Lacticaseibacillus</taxon>
    </lineage>
</organism>
<protein>
    <submittedName>
        <fullName evidence="3">Uncharacterized protein</fullName>
    </submittedName>
</protein>
<sequence length="267" mass="27326">MGEKKLHYKMYKDGKKFVFAAIATLSFFVFGGVSTVAVHADTTSGNLTAATVNSTRDTKSASPAATVGAGDTKSAGQSAATVGASDTKSAGQSAATAASSASDTKSAGQSAATAVSSASDTKSAGQSAATVGASDTKSAGQSAATAASSASDTNSFVQLMADNATAAYNSTPIDDATSTGFSVSDPDYPSGMWIDPDNSHYSYEWLQAKHGGNQIVFSTNRTGDGIVYVTELSASNNVLQQYTLNQNTQITSAVFYNTIYYNPRLHN</sequence>
<dbReference type="Proteomes" id="UP000237433">
    <property type="component" value="Unassembled WGS sequence"/>
</dbReference>
<comment type="caution">
    <text evidence="3">The sequence shown here is derived from an EMBL/GenBank/DDBJ whole genome shotgun (WGS) entry which is preliminary data.</text>
</comment>
<evidence type="ECO:0000256" key="2">
    <source>
        <dbReference type="SAM" id="MobiDB-lite"/>
    </source>
</evidence>
<feature type="compositionally biased region" description="Polar residues" evidence="2">
    <location>
        <begin position="74"/>
        <end position="87"/>
    </location>
</feature>
<reference evidence="3 4" key="1">
    <citation type="journal article" date="2015" name="J. Am. Soc. Brew. Chem.">
        <title>Dissolved carbon dioxide selects for lactic acid bacteria able to grow in and spoil packaged beer.</title>
        <authorList>
            <person name="Bergsveinson J."/>
            <person name="Redekop A."/>
            <person name="Zoerb S."/>
            <person name="Ziola B."/>
        </authorList>
    </citation>
    <scope>NUCLEOTIDE SEQUENCE [LARGE SCALE GENOMIC DNA]</scope>
    <source>
        <strain evidence="3 4">CCC B1205</strain>
    </source>
</reference>
<dbReference type="RefSeq" id="WP_225366662.1">
    <property type="nucleotide sequence ID" value="NZ_LGIY01000003.1"/>
</dbReference>
<dbReference type="InterPro" id="IPR022263">
    <property type="entry name" value="KxYKxGKxW"/>
</dbReference>
<gene>
    <name evidence="3" type="ORF">ACX51_02710</name>
</gene>
<dbReference type="EMBL" id="LGIY01000003">
    <property type="protein sequence ID" value="POE43799.1"/>
    <property type="molecule type" value="Genomic_DNA"/>
</dbReference>
<feature type="compositionally biased region" description="Polar residues" evidence="2">
    <location>
        <begin position="54"/>
        <end position="63"/>
    </location>
</feature>
<dbReference type="NCBIfam" id="TIGR03715">
    <property type="entry name" value="KxYKxGKxW"/>
    <property type="match status" value="1"/>
</dbReference>
<evidence type="ECO:0000313" key="3">
    <source>
        <dbReference type="EMBL" id="POE43799.1"/>
    </source>
</evidence>
<evidence type="ECO:0000313" key="4">
    <source>
        <dbReference type="Proteomes" id="UP000237433"/>
    </source>
</evidence>